<proteinExistence type="predicted"/>
<accession>A0ABX1QD88</accession>
<reference evidence="1 2" key="1">
    <citation type="submission" date="2019-12" db="EMBL/GenBank/DDBJ databases">
        <title>Comparative genomics gives insights into the taxonomy of the Azoarcus-Aromatoleum group and reveals separate origins of nif in the plant-associated Azoarcus and non-plant-associated Aromatoleum sub-groups.</title>
        <authorList>
            <person name="Lafos M."/>
            <person name="Maluk M."/>
            <person name="Batista M."/>
            <person name="Junghare M."/>
            <person name="Carmona M."/>
            <person name="Faoro H."/>
            <person name="Cruz L.M."/>
            <person name="Battistoni F."/>
            <person name="De Souza E."/>
            <person name="Pedrosa F."/>
            <person name="Chen W.-M."/>
            <person name="Poole P.S."/>
            <person name="Dixon R.A."/>
            <person name="James E.K."/>
        </authorList>
    </citation>
    <scope>NUCLEOTIDE SEQUENCE [LARGE SCALE GENOMIC DNA]</scope>
    <source>
        <strain evidence="1 2">22Lin</strain>
    </source>
</reference>
<sequence>MSLYLGALPASLIAGFWLLRTFIDELRRRPVAAASPPANSPAALSAEHAQMAEAERTWVASLLGGSLVSAAGKDVVELIATTTQGCAPSPDKELRGPDGFPVFAARVIDLDTESVRDELREHGDSMTGTSGTSGTPEMLRALALLGKVLPEALETLNESRVRPREKTPIRVIWLTPNWPTAFSAGLTGWLQHTHLDGFGIGSSSIELQPISDDGQVFVVIDEIIDTLNRAASAEIILLISAVSHLGEATLDSWRSQNRLFSSQEQAGQIPGEAAVALILARPGTTQVTETPVAVHLTRCVSGKREKSANVRGRVCGTLIDDLIDSLVASTKLDPGKITAVISDTDHRDSRVNELLPAVTERFPNLEPLRDTLALGTAIGSVSPIGGLLALLCAAETARNSSGAGLCVTNQDAFARASMLALAVPETASPAAGTA</sequence>
<dbReference type="Proteomes" id="UP000648984">
    <property type="component" value="Unassembled WGS sequence"/>
</dbReference>
<organism evidence="1 2">
    <name type="scientific">Aromatoleum diolicum</name>
    <dbReference type="NCBI Taxonomy" id="75796"/>
    <lineage>
        <taxon>Bacteria</taxon>
        <taxon>Pseudomonadati</taxon>
        <taxon>Pseudomonadota</taxon>
        <taxon>Betaproteobacteria</taxon>
        <taxon>Rhodocyclales</taxon>
        <taxon>Rhodocyclaceae</taxon>
        <taxon>Aromatoleum</taxon>
    </lineage>
</organism>
<dbReference type="RefSeq" id="WP_169261470.1">
    <property type="nucleotide sequence ID" value="NZ_WTVQ01000030.1"/>
</dbReference>
<dbReference type="EMBL" id="WTVQ01000030">
    <property type="protein sequence ID" value="NMG76329.1"/>
    <property type="molecule type" value="Genomic_DNA"/>
</dbReference>
<keyword evidence="2" id="KW-1185">Reference proteome</keyword>
<protein>
    <submittedName>
        <fullName evidence="1">Uncharacterized protein</fullName>
    </submittedName>
</protein>
<comment type="caution">
    <text evidence="1">The sequence shown here is derived from an EMBL/GenBank/DDBJ whole genome shotgun (WGS) entry which is preliminary data.</text>
</comment>
<name>A0ABX1QD88_9RHOO</name>
<gene>
    <name evidence="1" type="ORF">GPA25_16335</name>
</gene>
<evidence type="ECO:0000313" key="1">
    <source>
        <dbReference type="EMBL" id="NMG76329.1"/>
    </source>
</evidence>
<evidence type="ECO:0000313" key="2">
    <source>
        <dbReference type="Proteomes" id="UP000648984"/>
    </source>
</evidence>